<name>A0A6C2UEK6_9BACT</name>
<dbReference type="InterPro" id="IPR000917">
    <property type="entry name" value="Sulfatase_N"/>
</dbReference>
<organism evidence="7 8">
    <name type="scientific">Pontiella sulfatireligans</name>
    <dbReference type="NCBI Taxonomy" id="2750658"/>
    <lineage>
        <taxon>Bacteria</taxon>
        <taxon>Pseudomonadati</taxon>
        <taxon>Kiritimatiellota</taxon>
        <taxon>Kiritimatiellia</taxon>
        <taxon>Kiritimatiellales</taxon>
        <taxon>Pontiellaceae</taxon>
        <taxon>Pontiella</taxon>
    </lineage>
</organism>
<dbReference type="PANTHER" id="PTHR42693:SF53">
    <property type="entry name" value="ENDO-4-O-SULFATASE"/>
    <property type="match status" value="1"/>
</dbReference>
<evidence type="ECO:0000259" key="6">
    <source>
        <dbReference type="Pfam" id="PF00884"/>
    </source>
</evidence>
<dbReference type="InterPro" id="IPR024607">
    <property type="entry name" value="Sulfatase_CS"/>
</dbReference>
<evidence type="ECO:0000256" key="3">
    <source>
        <dbReference type="ARBA" id="ARBA00022801"/>
    </source>
</evidence>
<dbReference type="AlphaFoldDB" id="A0A6C2UEK6"/>
<dbReference type="RefSeq" id="WP_136060077.1">
    <property type="nucleotide sequence ID" value="NZ_CAAHFH010000001.1"/>
</dbReference>
<feature type="signal peptide" evidence="5">
    <location>
        <begin position="1"/>
        <end position="20"/>
    </location>
</feature>
<keyword evidence="4" id="KW-0106">Calcium</keyword>
<keyword evidence="5" id="KW-0732">Signal</keyword>
<proteinExistence type="inferred from homology"/>
<evidence type="ECO:0000313" key="8">
    <source>
        <dbReference type="Proteomes" id="UP000346198"/>
    </source>
</evidence>
<sequence length="516" mass="56639">MKKTVSIILSTLFCATGAMANTKPHIVYILADDMGHGDVQALRAECKFPTPHLNRLANEGMAFTQAYSGSAICTPTRYGIMTGRYCWRDGVGLASGYTGPEIEGVPTVAEFLRGQGYRTRMVGKWHLGGQWTGVDGAPVKERKPKPGTVDFSHGITGGPVDRGFESWFGIIASLDMPPYVYFRDRTPVAIPTKLVPAKSPFGNRAGLADPDLSPYTVLGDITTESIKVIREHNPKESLFLYMPLNAPHSPVVPSPEWQGRSKIDEHADFRMEVDHSVGRILKALEEKGILDDTLVIFTADNGSASFAVTSMLKEGGHDSSDGRRGWKATWFEGGHRVPFIVRWPEGLKGRGRKDAGMITLEDFFATVADILDQPLPAEAGDSVSFLPQLQGQSQDKSQREIIMSSLSNKLVLRHKQWKLICVGEEELVGRVEKKRESKGKAPNPNAAWHEQVSLYNLEDDVAETTNLAQQNPAIVAQIAKRAVAAILDGRTNRGPARPDSCKQPQIELLKKLSTLD</sequence>
<comment type="similarity">
    <text evidence="1">Belongs to the sulfatase family.</text>
</comment>
<dbReference type="PANTHER" id="PTHR42693">
    <property type="entry name" value="ARYLSULFATASE FAMILY MEMBER"/>
    <property type="match status" value="1"/>
</dbReference>
<evidence type="ECO:0000256" key="1">
    <source>
        <dbReference type="ARBA" id="ARBA00008779"/>
    </source>
</evidence>
<feature type="domain" description="Sulfatase N-terminal" evidence="6">
    <location>
        <begin position="24"/>
        <end position="371"/>
    </location>
</feature>
<dbReference type="SUPFAM" id="SSF53649">
    <property type="entry name" value="Alkaline phosphatase-like"/>
    <property type="match status" value="1"/>
</dbReference>
<dbReference type="Gene3D" id="3.40.720.10">
    <property type="entry name" value="Alkaline Phosphatase, subunit A"/>
    <property type="match status" value="1"/>
</dbReference>
<evidence type="ECO:0000256" key="2">
    <source>
        <dbReference type="ARBA" id="ARBA00022723"/>
    </source>
</evidence>
<keyword evidence="2" id="KW-0479">Metal-binding</keyword>
<accession>A0A6C2UEK6</accession>
<dbReference type="EMBL" id="CAAHFH010000001">
    <property type="protein sequence ID" value="VGO18610.1"/>
    <property type="molecule type" value="Genomic_DNA"/>
</dbReference>
<keyword evidence="3" id="KW-0378">Hydrolase</keyword>
<dbReference type="GO" id="GO:0046872">
    <property type="term" value="F:metal ion binding"/>
    <property type="evidence" value="ECO:0007669"/>
    <property type="project" value="UniProtKB-KW"/>
</dbReference>
<evidence type="ECO:0000256" key="4">
    <source>
        <dbReference type="ARBA" id="ARBA00022837"/>
    </source>
</evidence>
<dbReference type="PROSITE" id="PS00149">
    <property type="entry name" value="SULFATASE_2"/>
    <property type="match status" value="1"/>
</dbReference>
<evidence type="ECO:0000313" key="7">
    <source>
        <dbReference type="EMBL" id="VGO18610.1"/>
    </source>
</evidence>
<feature type="chain" id="PRO_5029008719" evidence="5">
    <location>
        <begin position="21"/>
        <end position="516"/>
    </location>
</feature>
<dbReference type="GO" id="GO:0004065">
    <property type="term" value="F:arylsulfatase activity"/>
    <property type="evidence" value="ECO:0007669"/>
    <property type="project" value="TreeGrafter"/>
</dbReference>
<gene>
    <name evidence="7" type="primary">atsA_64</name>
    <name evidence="7" type="ORF">SCARR_00663</name>
</gene>
<dbReference type="PROSITE" id="PS00523">
    <property type="entry name" value="SULFATASE_1"/>
    <property type="match status" value="1"/>
</dbReference>
<protein>
    <submittedName>
        <fullName evidence="7">Arylsulfatase</fullName>
    </submittedName>
</protein>
<dbReference type="Proteomes" id="UP000346198">
    <property type="component" value="Unassembled WGS sequence"/>
</dbReference>
<dbReference type="InterPro" id="IPR050738">
    <property type="entry name" value="Sulfatase"/>
</dbReference>
<dbReference type="Pfam" id="PF00884">
    <property type="entry name" value="Sulfatase"/>
    <property type="match status" value="1"/>
</dbReference>
<dbReference type="Gene3D" id="3.30.1120.10">
    <property type="match status" value="1"/>
</dbReference>
<keyword evidence="8" id="KW-1185">Reference proteome</keyword>
<evidence type="ECO:0000256" key="5">
    <source>
        <dbReference type="SAM" id="SignalP"/>
    </source>
</evidence>
<dbReference type="CDD" id="cd16143">
    <property type="entry name" value="ARS_like"/>
    <property type="match status" value="1"/>
</dbReference>
<reference evidence="7 8" key="1">
    <citation type="submission" date="2019-04" db="EMBL/GenBank/DDBJ databases">
        <authorList>
            <person name="Van Vliet M D."/>
        </authorList>
    </citation>
    <scope>NUCLEOTIDE SEQUENCE [LARGE SCALE GENOMIC DNA]</scope>
    <source>
        <strain evidence="7 8">F21</strain>
    </source>
</reference>
<dbReference type="InterPro" id="IPR017850">
    <property type="entry name" value="Alkaline_phosphatase_core_sf"/>
</dbReference>